<sequence length="129" mass="14935">MKIFGSLMIGLILLLAPAKKVSLDSLLTTNNVVLIFEGKHADKVQTQLKRFEQQRENLKQNNVLLFVVGRQEVKAWNSEMVLDHSPKNMHKRYNLPQGEFRVYLLDKKGKVRMKATEPFHPESLLAMFE</sequence>
<dbReference type="SUPFAM" id="SSF52833">
    <property type="entry name" value="Thioredoxin-like"/>
    <property type="match status" value="1"/>
</dbReference>
<evidence type="ECO:0000259" key="2">
    <source>
        <dbReference type="Pfam" id="PF13778"/>
    </source>
</evidence>
<keyword evidence="1" id="KW-0732">Signal</keyword>
<keyword evidence="4" id="KW-1185">Reference proteome</keyword>
<dbReference type="RefSeq" id="WP_332921973.1">
    <property type="nucleotide sequence ID" value="NZ_AP025293.1"/>
</dbReference>
<name>A0ABN6LBX4_9BACT</name>
<evidence type="ECO:0000256" key="1">
    <source>
        <dbReference type="ARBA" id="ARBA00022729"/>
    </source>
</evidence>
<geneLocation type="plasmid" evidence="3 4">
    <name>pPP1</name>
</geneLocation>
<organism evidence="3 4">
    <name type="scientific">Persicobacter psychrovividus</name>
    <dbReference type="NCBI Taxonomy" id="387638"/>
    <lineage>
        <taxon>Bacteria</taxon>
        <taxon>Pseudomonadati</taxon>
        <taxon>Bacteroidota</taxon>
        <taxon>Cytophagia</taxon>
        <taxon>Cytophagales</taxon>
        <taxon>Persicobacteraceae</taxon>
        <taxon>Persicobacter</taxon>
    </lineage>
</organism>
<dbReference type="InterPro" id="IPR036249">
    <property type="entry name" value="Thioredoxin-like_sf"/>
</dbReference>
<accession>A0ABN6LBX4</accession>
<dbReference type="Proteomes" id="UP001354989">
    <property type="component" value="Plasmid pPP1"/>
</dbReference>
<gene>
    <name evidence="3" type="ORF">PEPS_29800</name>
</gene>
<dbReference type="InterPro" id="IPR025232">
    <property type="entry name" value="DUF4174"/>
</dbReference>
<evidence type="ECO:0000313" key="4">
    <source>
        <dbReference type="Proteomes" id="UP001354989"/>
    </source>
</evidence>
<protein>
    <recommendedName>
        <fullName evidence="2">DUF4174 domain-containing protein</fullName>
    </recommendedName>
</protein>
<evidence type="ECO:0000313" key="3">
    <source>
        <dbReference type="EMBL" id="BDD00700.1"/>
    </source>
</evidence>
<dbReference type="Gene3D" id="3.40.30.10">
    <property type="entry name" value="Glutaredoxin"/>
    <property type="match status" value="1"/>
</dbReference>
<keyword evidence="3" id="KW-0614">Plasmid</keyword>
<proteinExistence type="predicted"/>
<dbReference type="Pfam" id="PF13778">
    <property type="entry name" value="DUF4174"/>
    <property type="match status" value="1"/>
</dbReference>
<reference evidence="3 4" key="1">
    <citation type="submission" date="2021-12" db="EMBL/GenBank/DDBJ databases">
        <title>Genome sequencing of bacteria with rrn-lacking chromosome and rrn-plasmid.</title>
        <authorList>
            <person name="Anda M."/>
            <person name="Iwasaki W."/>
        </authorList>
    </citation>
    <scope>NUCLEOTIDE SEQUENCE [LARGE SCALE GENOMIC DNA]</scope>
    <source>
        <strain evidence="3 4">NBRC 101262</strain>
        <plasmid evidence="3 4">pPP1</plasmid>
    </source>
</reference>
<dbReference type="EMBL" id="AP025293">
    <property type="protein sequence ID" value="BDD00700.1"/>
    <property type="molecule type" value="Genomic_DNA"/>
</dbReference>
<feature type="domain" description="DUF4174" evidence="2">
    <location>
        <begin position="23"/>
        <end position="126"/>
    </location>
</feature>